<keyword evidence="2" id="KW-1185">Reference proteome</keyword>
<comment type="caution">
    <text evidence="1">The sequence shown here is derived from an EMBL/GenBank/DDBJ whole genome shotgun (WGS) entry which is preliminary data.</text>
</comment>
<evidence type="ECO:0000313" key="2">
    <source>
        <dbReference type="Proteomes" id="UP000076858"/>
    </source>
</evidence>
<evidence type="ECO:0000313" key="1">
    <source>
        <dbReference type="EMBL" id="KZS14989.1"/>
    </source>
</evidence>
<proteinExistence type="predicted"/>
<protein>
    <submittedName>
        <fullName evidence="1">Uncharacterized protein</fullName>
    </submittedName>
</protein>
<sequence>MIDRGSVLDLILVLSCVWRFYIQSKLIIIDYCKSILMEVGVKKWRLKMSLITPMNPYLMEQI</sequence>
<dbReference type="EMBL" id="LRGB01000930">
    <property type="protein sequence ID" value="KZS14989.1"/>
    <property type="molecule type" value="Genomic_DNA"/>
</dbReference>
<name>A0A164Y8I8_9CRUS</name>
<reference evidence="1 2" key="1">
    <citation type="submission" date="2016-03" db="EMBL/GenBank/DDBJ databases">
        <title>EvidentialGene: Evidence-directed Construction of Genes on Genomes.</title>
        <authorList>
            <person name="Gilbert D.G."/>
            <person name="Choi J.-H."/>
            <person name="Mockaitis K."/>
            <person name="Colbourne J."/>
            <person name="Pfrender M."/>
        </authorList>
    </citation>
    <scope>NUCLEOTIDE SEQUENCE [LARGE SCALE GENOMIC DNA]</scope>
    <source>
        <strain evidence="1 2">Xinb3</strain>
        <tissue evidence="1">Complete organism</tissue>
    </source>
</reference>
<organism evidence="1 2">
    <name type="scientific">Daphnia magna</name>
    <dbReference type="NCBI Taxonomy" id="35525"/>
    <lineage>
        <taxon>Eukaryota</taxon>
        <taxon>Metazoa</taxon>
        <taxon>Ecdysozoa</taxon>
        <taxon>Arthropoda</taxon>
        <taxon>Crustacea</taxon>
        <taxon>Branchiopoda</taxon>
        <taxon>Diplostraca</taxon>
        <taxon>Cladocera</taxon>
        <taxon>Anomopoda</taxon>
        <taxon>Daphniidae</taxon>
        <taxon>Daphnia</taxon>
    </lineage>
</organism>
<accession>A0A164Y8I8</accession>
<dbReference type="Proteomes" id="UP000076858">
    <property type="component" value="Unassembled WGS sequence"/>
</dbReference>
<dbReference type="AlphaFoldDB" id="A0A164Y8I8"/>
<gene>
    <name evidence="1" type="ORF">APZ42_019525</name>
</gene>